<dbReference type="AlphaFoldDB" id="A0A2S6I4J8"/>
<gene>
    <name evidence="2" type="ORF">CLV84_2997</name>
</gene>
<dbReference type="RefSeq" id="WP_104420546.1">
    <property type="nucleotide sequence ID" value="NZ_PTJC01000006.1"/>
</dbReference>
<organism evidence="2 3">
    <name type="scientific">Neolewinella xylanilytica</name>
    <dbReference type="NCBI Taxonomy" id="1514080"/>
    <lineage>
        <taxon>Bacteria</taxon>
        <taxon>Pseudomonadati</taxon>
        <taxon>Bacteroidota</taxon>
        <taxon>Saprospiria</taxon>
        <taxon>Saprospirales</taxon>
        <taxon>Lewinellaceae</taxon>
        <taxon>Neolewinella</taxon>
    </lineage>
</organism>
<evidence type="ECO:0000313" key="2">
    <source>
        <dbReference type="EMBL" id="PPK86080.1"/>
    </source>
</evidence>
<evidence type="ECO:0008006" key="4">
    <source>
        <dbReference type="Google" id="ProtNLM"/>
    </source>
</evidence>
<keyword evidence="3" id="KW-1185">Reference proteome</keyword>
<sequence>MLKATATIVLALLVFTCMESGDPPTDNLYRPYQDAYDDAETPPEADRRFTAGEFVGLITPGMPVAQIENRYGSGVMESRKLPAGEGTTEPGYVLFPGTVDELFILLGEDKQPDRVRFSNPRANWHDAATGLTIGTEFHDLREMNGAPFEFSGFGWDYAGTVVDWHGGKLEDLIVRLTYAPERLVGGGLPDSLLGDMRLSSDSAAVQGLGLRVREIIVPIREED</sequence>
<evidence type="ECO:0000313" key="3">
    <source>
        <dbReference type="Proteomes" id="UP000237662"/>
    </source>
</evidence>
<feature type="chain" id="PRO_5015498341" description="Lipoprotein" evidence="1">
    <location>
        <begin position="20"/>
        <end position="223"/>
    </location>
</feature>
<reference evidence="2 3" key="1">
    <citation type="submission" date="2018-02" db="EMBL/GenBank/DDBJ databases">
        <title>Genomic Encyclopedia of Archaeal and Bacterial Type Strains, Phase II (KMG-II): from individual species to whole genera.</title>
        <authorList>
            <person name="Goeker M."/>
        </authorList>
    </citation>
    <scope>NUCLEOTIDE SEQUENCE [LARGE SCALE GENOMIC DNA]</scope>
    <source>
        <strain evidence="2 3">DSM 29526</strain>
    </source>
</reference>
<dbReference type="Proteomes" id="UP000237662">
    <property type="component" value="Unassembled WGS sequence"/>
</dbReference>
<evidence type="ECO:0000256" key="1">
    <source>
        <dbReference type="SAM" id="SignalP"/>
    </source>
</evidence>
<protein>
    <recommendedName>
        <fullName evidence="4">Lipoprotein</fullName>
    </recommendedName>
</protein>
<feature type="signal peptide" evidence="1">
    <location>
        <begin position="1"/>
        <end position="19"/>
    </location>
</feature>
<proteinExistence type="predicted"/>
<name>A0A2S6I4J8_9BACT</name>
<dbReference type="OrthoDB" id="1144014at2"/>
<comment type="caution">
    <text evidence="2">The sequence shown here is derived from an EMBL/GenBank/DDBJ whole genome shotgun (WGS) entry which is preliminary data.</text>
</comment>
<dbReference type="EMBL" id="PTJC01000006">
    <property type="protein sequence ID" value="PPK86080.1"/>
    <property type="molecule type" value="Genomic_DNA"/>
</dbReference>
<accession>A0A2S6I4J8</accession>
<keyword evidence="1" id="KW-0732">Signal</keyword>